<dbReference type="SUPFAM" id="SSF89260">
    <property type="entry name" value="Collagen-binding domain"/>
    <property type="match status" value="1"/>
</dbReference>
<evidence type="ECO:0000313" key="1">
    <source>
        <dbReference type="EMBL" id="TRX02151.1"/>
    </source>
</evidence>
<sequence length="539" mass="57904">MASDNKIRNFWIIATLAIGVFFSHPNSAWADGSYMCTPPQFMENGVCVTPCVSPQVMENGVCVTPCVSPQVMENGVCVTPCVSPQVMENGVCVTPCVSPQVMENGVCVTPTPTCTAPQVLQGDVCVTPTPICTPPKVLQDGVCVIPKPTCTAPQVLQNNVCVTPTPTCTSPQVLQNNVCVTPTPVCTAPQVLLDNVCITPSEFQVMQPSTLIASGSFIEPNDTPAEATPMLINDEPLYQFLSSAADEDWFEVYVKAGQRYTVDIPAASIGKMINPVLRLYDASGNLLASQLGQDKQITWTATTSGLLRIRVTNQSLSTPKSAAVELKGEAVDYSYQIRTFLTDAPQQILTKGRVLDNCGQGINEANVSAWLGGVQNSSTLTNKIGEFGLLLNPGNYDLKIVAANFQDASKSAVVGQESTVLAEIKLSPKTTTTGCASNPEAQAQQAPAVYDDQQGGLIIKDIVIDDKVYYVELKNIGDYRFQLAQFFPIPGVIHSDPPEYVPSTLTAKLPKVFALDQIWKIQLRHNGTGVLTLESAETY</sequence>
<proteinExistence type="predicted"/>
<dbReference type="Proteomes" id="UP000733744">
    <property type="component" value="Unassembled WGS sequence"/>
</dbReference>
<gene>
    <name evidence="1" type="ORF">EKO24_002900</name>
</gene>
<evidence type="ECO:0008006" key="3">
    <source>
        <dbReference type="Google" id="ProtNLM"/>
    </source>
</evidence>
<organism evidence="1 2">
    <name type="scientific">Candidatus Methylobacter oryzae</name>
    <dbReference type="NCBI Taxonomy" id="2497749"/>
    <lineage>
        <taxon>Bacteria</taxon>
        <taxon>Pseudomonadati</taxon>
        <taxon>Pseudomonadota</taxon>
        <taxon>Gammaproteobacteria</taxon>
        <taxon>Methylococcales</taxon>
        <taxon>Methylococcaceae</taxon>
        <taxon>Methylobacter</taxon>
    </lineage>
</organism>
<dbReference type="InterPro" id="IPR008969">
    <property type="entry name" value="CarboxyPept-like_regulatory"/>
</dbReference>
<evidence type="ECO:0000313" key="2">
    <source>
        <dbReference type="Proteomes" id="UP000733744"/>
    </source>
</evidence>
<dbReference type="Gene3D" id="2.60.120.380">
    <property type="match status" value="1"/>
</dbReference>
<reference evidence="1 2" key="1">
    <citation type="journal article" date="2019" name="Antonie Van Leeuwenhoek">
        <title>Description of 'Ca. Methylobacter oryzae' KRF1, a novel species from the environmentally important Methylobacter clade 2.</title>
        <authorList>
            <person name="Khatri K."/>
            <person name="Mohite J.A."/>
            <person name="Pandit P.S."/>
            <person name="Bahulikar R."/>
            <person name="Rahalkar M.C."/>
        </authorList>
    </citation>
    <scope>NUCLEOTIDE SEQUENCE [LARGE SCALE GENOMIC DNA]</scope>
    <source>
        <strain evidence="1 2">KRF1</strain>
    </source>
</reference>
<accession>A0ABY3CFD4</accession>
<dbReference type="Pfam" id="PF13620">
    <property type="entry name" value="CarboxypepD_reg"/>
    <property type="match status" value="1"/>
</dbReference>
<name>A0ABY3CFD4_9GAMM</name>
<dbReference type="RefSeq" id="WP_127030705.1">
    <property type="nucleotide sequence ID" value="NZ_RYFG02000013.1"/>
</dbReference>
<dbReference type="SUPFAM" id="SSF49464">
    <property type="entry name" value="Carboxypeptidase regulatory domain-like"/>
    <property type="match status" value="1"/>
</dbReference>
<keyword evidence="2" id="KW-1185">Reference proteome</keyword>
<protein>
    <recommendedName>
        <fullName evidence="3">Carboxypeptidase regulatory-like domain-containing protein</fullName>
    </recommendedName>
</protein>
<comment type="caution">
    <text evidence="1">The sequence shown here is derived from an EMBL/GenBank/DDBJ whole genome shotgun (WGS) entry which is preliminary data.</text>
</comment>
<dbReference type="EMBL" id="RYFG02000013">
    <property type="protein sequence ID" value="TRX02151.1"/>
    <property type="molecule type" value="Genomic_DNA"/>
</dbReference>
<dbReference type="Gene3D" id="2.60.40.1120">
    <property type="entry name" value="Carboxypeptidase-like, regulatory domain"/>
    <property type="match status" value="1"/>
</dbReference>